<evidence type="ECO:0000256" key="1">
    <source>
        <dbReference type="ARBA" id="ARBA00001164"/>
    </source>
</evidence>
<dbReference type="SUPFAM" id="SSF51366">
    <property type="entry name" value="Ribulose-phoshate binding barrel"/>
    <property type="match status" value="1"/>
</dbReference>
<dbReference type="PANTHER" id="PTHR42894">
    <property type="entry name" value="N-(5'-PHOSPHORIBOSYL)ANTHRANILATE ISOMERASE"/>
    <property type="match status" value="1"/>
</dbReference>
<dbReference type="GO" id="GO:0004640">
    <property type="term" value="F:phosphoribosylanthranilate isomerase activity"/>
    <property type="evidence" value="ECO:0007669"/>
    <property type="project" value="UniProtKB-UniRule"/>
</dbReference>
<dbReference type="InterPro" id="IPR044643">
    <property type="entry name" value="TrpF_fam"/>
</dbReference>
<dbReference type="EC" id="5.3.1.24" evidence="3 9"/>
<organism evidence="11 12">
    <name type="scientific">Mobilitalea sibirica</name>
    <dbReference type="NCBI Taxonomy" id="1462919"/>
    <lineage>
        <taxon>Bacteria</taxon>
        <taxon>Bacillati</taxon>
        <taxon>Bacillota</taxon>
        <taxon>Clostridia</taxon>
        <taxon>Lachnospirales</taxon>
        <taxon>Lachnospiraceae</taxon>
        <taxon>Mobilitalea</taxon>
    </lineage>
</organism>
<dbReference type="RefSeq" id="WP_197662003.1">
    <property type="nucleotide sequence ID" value="NZ_JAEAGR010000014.1"/>
</dbReference>
<protein>
    <recommendedName>
        <fullName evidence="4 9">N-(5'-phosphoribosyl)anthranilate isomerase</fullName>
        <shortName evidence="9">PRAI</shortName>
        <ecNumber evidence="3 9">5.3.1.24</ecNumber>
    </recommendedName>
</protein>
<evidence type="ECO:0000256" key="9">
    <source>
        <dbReference type="HAMAP-Rule" id="MF_00135"/>
    </source>
</evidence>
<gene>
    <name evidence="9" type="primary">trpF</name>
    <name evidence="11" type="ORF">I5677_12700</name>
</gene>
<dbReference type="HAMAP" id="MF_00135">
    <property type="entry name" value="PRAI"/>
    <property type="match status" value="1"/>
</dbReference>
<evidence type="ECO:0000256" key="4">
    <source>
        <dbReference type="ARBA" id="ARBA00022272"/>
    </source>
</evidence>
<evidence type="ECO:0000256" key="7">
    <source>
        <dbReference type="ARBA" id="ARBA00023141"/>
    </source>
</evidence>
<name>A0A8J7H090_9FIRM</name>
<dbReference type="CDD" id="cd00405">
    <property type="entry name" value="PRAI"/>
    <property type="match status" value="1"/>
</dbReference>
<dbReference type="AlphaFoldDB" id="A0A8J7H090"/>
<dbReference type="PANTHER" id="PTHR42894:SF1">
    <property type="entry name" value="N-(5'-PHOSPHORIBOSYL)ANTHRANILATE ISOMERASE"/>
    <property type="match status" value="1"/>
</dbReference>
<evidence type="ECO:0000256" key="6">
    <source>
        <dbReference type="ARBA" id="ARBA00022822"/>
    </source>
</evidence>
<dbReference type="Pfam" id="PF00697">
    <property type="entry name" value="PRAI"/>
    <property type="match status" value="1"/>
</dbReference>
<reference evidence="11" key="1">
    <citation type="submission" date="2020-12" db="EMBL/GenBank/DDBJ databases">
        <title>M. sibirica DSM 26468T genome.</title>
        <authorList>
            <person name="Thieme N."/>
            <person name="Rettenmaier R."/>
            <person name="Zverlov V."/>
            <person name="Liebl W."/>
        </authorList>
    </citation>
    <scope>NUCLEOTIDE SEQUENCE</scope>
    <source>
        <strain evidence="11">DSM 26468</strain>
    </source>
</reference>
<dbReference type="Gene3D" id="3.20.20.70">
    <property type="entry name" value="Aldolase class I"/>
    <property type="match status" value="1"/>
</dbReference>
<evidence type="ECO:0000256" key="3">
    <source>
        <dbReference type="ARBA" id="ARBA00012572"/>
    </source>
</evidence>
<dbReference type="InterPro" id="IPR013785">
    <property type="entry name" value="Aldolase_TIM"/>
</dbReference>
<keyword evidence="12" id="KW-1185">Reference proteome</keyword>
<keyword evidence="8 9" id="KW-0413">Isomerase</keyword>
<dbReference type="InterPro" id="IPR011060">
    <property type="entry name" value="RibuloseP-bd_barrel"/>
</dbReference>
<comment type="caution">
    <text evidence="11">The sequence shown here is derived from an EMBL/GenBank/DDBJ whole genome shotgun (WGS) entry which is preliminary data.</text>
</comment>
<dbReference type="Proteomes" id="UP000623269">
    <property type="component" value="Unassembled WGS sequence"/>
</dbReference>
<keyword evidence="6 9" id="KW-0822">Tryptophan biosynthesis</keyword>
<keyword evidence="5 9" id="KW-0028">Amino-acid biosynthesis</keyword>
<evidence type="ECO:0000313" key="11">
    <source>
        <dbReference type="EMBL" id="MBH1941754.1"/>
    </source>
</evidence>
<comment type="pathway">
    <text evidence="2 9">Amino-acid biosynthesis; L-tryptophan biosynthesis; L-tryptophan from chorismate: step 3/5.</text>
</comment>
<dbReference type="EMBL" id="JAEAGR010000014">
    <property type="protein sequence ID" value="MBH1941754.1"/>
    <property type="molecule type" value="Genomic_DNA"/>
</dbReference>
<dbReference type="InterPro" id="IPR001240">
    <property type="entry name" value="PRAI_dom"/>
</dbReference>
<evidence type="ECO:0000256" key="8">
    <source>
        <dbReference type="ARBA" id="ARBA00023235"/>
    </source>
</evidence>
<dbReference type="UniPathway" id="UPA00035">
    <property type="reaction ID" value="UER00042"/>
</dbReference>
<comment type="catalytic activity">
    <reaction evidence="1 9">
        <text>N-(5-phospho-beta-D-ribosyl)anthranilate = 1-(2-carboxyphenylamino)-1-deoxy-D-ribulose 5-phosphate</text>
        <dbReference type="Rhea" id="RHEA:21540"/>
        <dbReference type="ChEBI" id="CHEBI:18277"/>
        <dbReference type="ChEBI" id="CHEBI:58613"/>
        <dbReference type="EC" id="5.3.1.24"/>
    </reaction>
</comment>
<keyword evidence="7 9" id="KW-0057">Aromatic amino acid biosynthesis</keyword>
<proteinExistence type="inferred from homology"/>
<evidence type="ECO:0000256" key="2">
    <source>
        <dbReference type="ARBA" id="ARBA00004664"/>
    </source>
</evidence>
<comment type="similarity">
    <text evidence="9">Belongs to the TrpF family.</text>
</comment>
<sequence>MTKIKICGLTQKTDIEAVNEVLPDYIGFVFAESKRQVSDEQARQLKLLLNPTIQSVGVFVNEDIKRIEHLCKMGILDLVQLHGDEDDEYMRKLRKLIPNPIIKAIRIGDGRNMDVEKQTMADYTLLDTYKKDLYGGSGEVFNWNLIKDVGKPFFLAGGIHEGNIMNAVIKCRPYCIDVSSGVETNGLKDPDKIKAIVTKIRSVR</sequence>
<feature type="domain" description="N-(5'phosphoribosyl) anthranilate isomerase (PRAI)" evidence="10">
    <location>
        <begin position="4"/>
        <end position="198"/>
    </location>
</feature>
<evidence type="ECO:0000256" key="5">
    <source>
        <dbReference type="ARBA" id="ARBA00022605"/>
    </source>
</evidence>
<dbReference type="GO" id="GO:0000162">
    <property type="term" value="P:L-tryptophan biosynthetic process"/>
    <property type="evidence" value="ECO:0007669"/>
    <property type="project" value="UniProtKB-UniRule"/>
</dbReference>
<accession>A0A8J7H090</accession>
<evidence type="ECO:0000259" key="10">
    <source>
        <dbReference type="Pfam" id="PF00697"/>
    </source>
</evidence>
<evidence type="ECO:0000313" key="12">
    <source>
        <dbReference type="Proteomes" id="UP000623269"/>
    </source>
</evidence>